<feature type="transmembrane region" description="Helical" evidence="1">
    <location>
        <begin position="105"/>
        <end position="126"/>
    </location>
</feature>
<feature type="domain" description="Fatty acid desaturase" evidence="2">
    <location>
        <begin position="103"/>
        <end position="313"/>
    </location>
</feature>
<evidence type="ECO:0000259" key="3">
    <source>
        <dbReference type="Pfam" id="PF08557"/>
    </source>
</evidence>
<evidence type="ECO:0008006" key="6">
    <source>
        <dbReference type="Google" id="ProtNLM"/>
    </source>
</evidence>
<name>A0A836CAB0_9STRA</name>
<dbReference type="PANTHER" id="PTHR12879">
    <property type="entry name" value="SPHINGOLIPID DELTA 4 DESATURASE/C-4 HYDROXYLASE PROTEIN DES2"/>
    <property type="match status" value="1"/>
</dbReference>
<dbReference type="GO" id="GO:0042284">
    <property type="term" value="F:sphingolipid delta-4 desaturase activity"/>
    <property type="evidence" value="ECO:0007669"/>
    <property type="project" value="TreeGrafter"/>
</dbReference>
<dbReference type="AlphaFoldDB" id="A0A836CAB0"/>
<feature type="transmembrane region" description="Helical" evidence="1">
    <location>
        <begin position="133"/>
        <end position="154"/>
    </location>
</feature>
<keyword evidence="1" id="KW-0472">Membrane</keyword>
<evidence type="ECO:0000259" key="2">
    <source>
        <dbReference type="Pfam" id="PF00487"/>
    </source>
</evidence>
<feature type="transmembrane region" description="Helical" evidence="1">
    <location>
        <begin position="79"/>
        <end position="99"/>
    </location>
</feature>
<dbReference type="GO" id="GO:0016020">
    <property type="term" value="C:membrane"/>
    <property type="evidence" value="ECO:0007669"/>
    <property type="project" value="GOC"/>
</dbReference>
<reference evidence="4" key="1">
    <citation type="submission" date="2021-02" db="EMBL/GenBank/DDBJ databases">
        <title>First Annotated Genome of the Yellow-green Alga Tribonema minus.</title>
        <authorList>
            <person name="Mahan K.M."/>
        </authorList>
    </citation>
    <scope>NUCLEOTIDE SEQUENCE</scope>
    <source>
        <strain evidence="4">UTEX B ZZ1240</strain>
    </source>
</reference>
<dbReference type="EMBL" id="JAFCMP010000518">
    <property type="protein sequence ID" value="KAG5178092.1"/>
    <property type="molecule type" value="Genomic_DNA"/>
</dbReference>
<dbReference type="OrthoDB" id="200948at2759"/>
<dbReference type="PANTHER" id="PTHR12879:SF8">
    <property type="entry name" value="SPHINGOLIPID DELTA(4)-DESATURASE DES1"/>
    <property type="match status" value="1"/>
</dbReference>
<feature type="domain" description="Sphingolipid delta4-desaturase N-terminal" evidence="3">
    <location>
        <begin position="58"/>
        <end position="77"/>
    </location>
</feature>
<evidence type="ECO:0000313" key="5">
    <source>
        <dbReference type="Proteomes" id="UP000664859"/>
    </source>
</evidence>
<dbReference type="InterPro" id="IPR013866">
    <property type="entry name" value="Sphingolipid_d4-desaturase_N"/>
</dbReference>
<proteinExistence type="predicted"/>
<gene>
    <name evidence="4" type="ORF">JKP88DRAFT_258625</name>
</gene>
<dbReference type="GO" id="GO:0046513">
    <property type="term" value="P:ceramide biosynthetic process"/>
    <property type="evidence" value="ECO:0007669"/>
    <property type="project" value="TreeGrafter"/>
</dbReference>
<comment type="caution">
    <text evidence="4">The sequence shown here is derived from an EMBL/GenBank/DDBJ whole genome shotgun (WGS) entry which is preliminary data.</text>
</comment>
<dbReference type="InterPro" id="IPR005804">
    <property type="entry name" value="FA_desaturase_dom"/>
</dbReference>
<evidence type="ECO:0000313" key="4">
    <source>
        <dbReference type="EMBL" id="KAG5178092.1"/>
    </source>
</evidence>
<sequence length="360" mass="40015">MPPHVSQHVEDASNHMAPLVKFRQPEETDVKTPSQEDAAHKWPDPIPTYHPVNGWHAHPARKRDILAAHPEIKQLIGKWLAALLVTANLTIAAAAGLNWERIPWLALLAVVYLVGTPINHACAMIIHETAHDLAAVSVTANHAIALLANLPLAVPAAMSFRCYHLLHHSHLGVIGRDLDLPTLQELMAVGCSTCKKMLWHSLYMFSYGLRPLGWGVKQVSIKGEALNAALQIAFDVAMALAFGAPAVAYMFACTLFAFGMHPCAAHFLQEHYTIRVGVQQLQPQQQVQHQAQHQLQETFSYYGPLNPLILNLAPHFYDNLVYHTSVWEVMLEFYRRSDLGPASRVTRTMSQYQVSHGGKS</sequence>
<protein>
    <recommendedName>
        <fullName evidence="6">Fatty acid desaturase domain-containing protein</fullName>
    </recommendedName>
</protein>
<dbReference type="Pfam" id="PF08557">
    <property type="entry name" value="Lipid_DES"/>
    <property type="match status" value="1"/>
</dbReference>
<dbReference type="Pfam" id="PF00487">
    <property type="entry name" value="FA_desaturase"/>
    <property type="match status" value="1"/>
</dbReference>
<organism evidence="4 5">
    <name type="scientific">Tribonema minus</name>
    <dbReference type="NCBI Taxonomy" id="303371"/>
    <lineage>
        <taxon>Eukaryota</taxon>
        <taxon>Sar</taxon>
        <taxon>Stramenopiles</taxon>
        <taxon>Ochrophyta</taxon>
        <taxon>PX clade</taxon>
        <taxon>Xanthophyceae</taxon>
        <taxon>Tribonematales</taxon>
        <taxon>Tribonemataceae</taxon>
        <taxon>Tribonema</taxon>
    </lineage>
</organism>
<accession>A0A836CAB0</accession>
<keyword evidence="1" id="KW-0812">Transmembrane</keyword>
<keyword evidence="5" id="KW-1185">Reference proteome</keyword>
<evidence type="ECO:0000256" key="1">
    <source>
        <dbReference type="SAM" id="Phobius"/>
    </source>
</evidence>
<dbReference type="Proteomes" id="UP000664859">
    <property type="component" value="Unassembled WGS sequence"/>
</dbReference>
<keyword evidence="1" id="KW-1133">Transmembrane helix</keyword>
<feature type="transmembrane region" description="Helical" evidence="1">
    <location>
        <begin position="236"/>
        <end position="258"/>
    </location>
</feature>